<evidence type="ECO:0000313" key="1">
    <source>
        <dbReference type="EMBL" id="MEX6502265.1"/>
    </source>
</evidence>
<dbReference type="Proteomes" id="UP001560296">
    <property type="component" value="Unassembled WGS sequence"/>
</dbReference>
<dbReference type="EMBL" id="JBFTEG010000006">
    <property type="protein sequence ID" value="MEX6502265.1"/>
    <property type="molecule type" value="Genomic_DNA"/>
</dbReference>
<name>A0ABV3YUL5_9PSED</name>
<protein>
    <submittedName>
        <fullName evidence="1">Uncharacterized protein</fullName>
    </submittedName>
</protein>
<proteinExistence type="predicted"/>
<reference evidence="1 2" key="1">
    <citation type="submission" date="2024-07" db="EMBL/GenBank/DDBJ databases">
        <authorList>
            <person name="Li M."/>
        </authorList>
    </citation>
    <scope>NUCLEOTIDE SEQUENCE [LARGE SCALE GENOMIC DNA]</scope>
    <source>
        <strain evidence="1 2">25A3E</strain>
    </source>
</reference>
<organism evidence="1 2">
    <name type="scientific">Pseudomonas zhanjiangensis</name>
    <dbReference type="NCBI Taxonomy" id="3239015"/>
    <lineage>
        <taxon>Bacteria</taxon>
        <taxon>Pseudomonadati</taxon>
        <taxon>Pseudomonadota</taxon>
        <taxon>Gammaproteobacteria</taxon>
        <taxon>Pseudomonadales</taxon>
        <taxon>Pseudomonadaceae</taxon>
        <taxon>Pseudomonas</taxon>
    </lineage>
</organism>
<keyword evidence="2" id="KW-1185">Reference proteome</keyword>
<dbReference type="RefSeq" id="WP_369287239.1">
    <property type="nucleotide sequence ID" value="NZ_JBFTEG010000006.1"/>
</dbReference>
<comment type="caution">
    <text evidence="1">The sequence shown here is derived from an EMBL/GenBank/DDBJ whole genome shotgun (WGS) entry which is preliminary data.</text>
</comment>
<gene>
    <name evidence="1" type="ORF">AB5S05_09350</name>
</gene>
<evidence type="ECO:0000313" key="2">
    <source>
        <dbReference type="Proteomes" id="UP001560296"/>
    </source>
</evidence>
<sequence>MSGSTIAPAHAPNSRLLPRVVDQALRKQLPIIQRFARNKH</sequence>
<accession>A0ABV3YUL5</accession>